<protein>
    <submittedName>
        <fullName evidence="2">Uncharacterized protein DUF4255</fullName>
    </submittedName>
</protein>
<dbReference type="RefSeq" id="WP_132543319.1">
    <property type="nucleotide sequence ID" value="NZ_SLWY01000013.1"/>
</dbReference>
<proteinExistence type="predicted"/>
<name>A0A4R2L4G2_9GAMM</name>
<gene>
    <name evidence="2" type="ORF">EV699_113110</name>
</gene>
<dbReference type="InterPro" id="IPR025351">
    <property type="entry name" value="Pvc16_N"/>
</dbReference>
<evidence type="ECO:0000313" key="2">
    <source>
        <dbReference type="EMBL" id="TCO80632.1"/>
    </source>
</evidence>
<dbReference type="Proteomes" id="UP000295765">
    <property type="component" value="Unassembled WGS sequence"/>
</dbReference>
<accession>A0A4R2L4G2</accession>
<dbReference type="AlphaFoldDB" id="A0A4R2L4G2"/>
<reference evidence="2 3" key="1">
    <citation type="submission" date="2019-03" db="EMBL/GenBank/DDBJ databases">
        <title>Genomic Encyclopedia of Type Strains, Phase IV (KMG-IV): sequencing the most valuable type-strain genomes for metagenomic binning, comparative biology and taxonomic classification.</title>
        <authorList>
            <person name="Goeker M."/>
        </authorList>
    </citation>
    <scope>NUCLEOTIDE SEQUENCE [LARGE SCALE GENOMIC DNA]</scope>
    <source>
        <strain evidence="2 3">DSM 25287</strain>
    </source>
</reference>
<comment type="caution">
    <text evidence="2">The sequence shown here is derived from an EMBL/GenBank/DDBJ whole genome shotgun (WGS) entry which is preliminary data.</text>
</comment>
<dbReference type="OrthoDB" id="527247at2"/>
<keyword evidence="3" id="KW-1185">Reference proteome</keyword>
<sequence>MAGFAGIAAAGRSIERLLEHAFRQDEPIAGRHTRAVLIRTADLERTALPTAIGTPALSILPYRVTHNAATRAAWSAIGSIEGRARLPLDLHVLLTPWADNAEAELRILGRAMQALEIQPILAGPLLAPITDWATNEVVQVTFEVLEPDALIHLFDALPIEFRLSVSYVARVIRVDARQARPEPEATTVVLGGQPGLAP</sequence>
<evidence type="ECO:0000313" key="3">
    <source>
        <dbReference type="Proteomes" id="UP000295765"/>
    </source>
</evidence>
<feature type="domain" description="Pvc16 N-terminal" evidence="1">
    <location>
        <begin position="14"/>
        <end position="184"/>
    </location>
</feature>
<organism evidence="2 3">
    <name type="scientific">Plasticicumulans lactativorans</name>
    <dbReference type="NCBI Taxonomy" id="1133106"/>
    <lineage>
        <taxon>Bacteria</taxon>
        <taxon>Pseudomonadati</taxon>
        <taxon>Pseudomonadota</taxon>
        <taxon>Gammaproteobacteria</taxon>
        <taxon>Candidatus Competibacteraceae</taxon>
        <taxon>Plasticicumulans</taxon>
    </lineage>
</organism>
<dbReference type="Pfam" id="PF14065">
    <property type="entry name" value="Pvc16_N"/>
    <property type="match status" value="1"/>
</dbReference>
<dbReference type="EMBL" id="SLWY01000013">
    <property type="protein sequence ID" value="TCO80632.1"/>
    <property type="molecule type" value="Genomic_DNA"/>
</dbReference>
<evidence type="ECO:0000259" key="1">
    <source>
        <dbReference type="Pfam" id="PF14065"/>
    </source>
</evidence>